<evidence type="ECO:0000256" key="15">
    <source>
        <dbReference type="ARBA" id="ARBA00023128"/>
    </source>
</evidence>
<dbReference type="GO" id="GO:0102721">
    <property type="term" value="F:ubiquinol:oxygen oxidoreductase activity"/>
    <property type="evidence" value="ECO:0007669"/>
    <property type="project" value="UniProtKB-EC"/>
</dbReference>
<name>I3SEI0_LOTJA</name>
<evidence type="ECO:0000256" key="7">
    <source>
        <dbReference type="ARBA" id="ARBA00022692"/>
    </source>
</evidence>
<evidence type="ECO:0000256" key="17">
    <source>
        <dbReference type="ARBA" id="ARBA00023157"/>
    </source>
</evidence>
<evidence type="ECO:0000256" key="14">
    <source>
        <dbReference type="ARBA" id="ARBA00023004"/>
    </source>
</evidence>
<evidence type="ECO:0000256" key="11">
    <source>
        <dbReference type="ARBA" id="ARBA00022982"/>
    </source>
</evidence>
<dbReference type="GO" id="GO:0005743">
    <property type="term" value="C:mitochondrial inner membrane"/>
    <property type="evidence" value="ECO:0007669"/>
    <property type="project" value="UniProtKB-SubCell"/>
</dbReference>
<dbReference type="GO" id="GO:0106292">
    <property type="term" value="F:superoxide-generating NADPH oxidase activity"/>
    <property type="evidence" value="ECO:0007669"/>
    <property type="project" value="UniProtKB-ARBA"/>
</dbReference>
<evidence type="ECO:0000256" key="5">
    <source>
        <dbReference type="ARBA" id="ARBA00022448"/>
    </source>
</evidence>
<feature type="transmembrane region" description="Helical" evidence="20">
    <location>
        <begin position="139"/>
        <end position="159"/>
    </location>
</feature>
<evidence type="ECO:0000256" key="13">
    <source>
        <dbReference type="ARBA" id="ARBA00023002"/>
    </source>
</evidence>
<keyword evidence="14 18" id="KW-0408">Iron</keyword>
<dbReference type="EMBL" id="BT138877">
    <property type="protein sequence ID" value="AFK38672.1"/>
    <property type="molecule type" value="mRNA"/>
</dbReference>
<comment type="subunit">
    <text evidence="4">Homodimer; disulfide-linked.</text>
</comment>
<keyword evidence="6 18" id="KW-0679">Respiratory chain</keyword>
<evidence type="ECO:0000256" key="16">
    <source>
        <dbReference type="ARBA" id="ARBA00023136"/>
    </source>
</evidence>
<organism evidence="21">
    <name type="scientific">Lotus japonicus</name>
    <name type="common">Lotus corniculatus var. japonicus</name>
    <dbReference type="NCBI Taxonomy" id="34305"/>
    <lineage>
        <taxon>Eukaryota</taxon>
        <taxon>Viridiplantae</taxon>
        <taxon>Streptophyta</taxon>
        <taxon>Embryophyta</taxon>
        <taxon>Tracheophyta</taxon>
        <taxon>Spermatophyta</taxon>
        <taxon>Magnoliopsida</taxon>
        <taxon>eudicotyledons</taxon>
        <taxon>Gunneridae</taxon>
        <taxon>Pentapetalae</taxon>
        <taxon>rosids</taxon>
        <taxon>fabids</taxon>
        <taxon>Fabales</taxon>
        <taxon>Fabaceae</taxon>
        <taxon>Papilionoideae</taxon>
        <taxon>50 kb inversion clade</taxon>
        <taxon>NPAAA clade</taxon>
        <taxon>Hologalegina</taxon>
        <taxon>robinioid clade</taxon>
        <taxon>Loteae</taxon>
        <taxon>Lotus</taxon>
    </lineage>
</organism>
<dbReference type="GeneID" id="130714160"/>
<sequence>MKHTLARSATRALFNSAARHQHGGGACGSLFWRRMSTLPEVKDHQSEEKKSEVNRNDSSNNTVVPSYWGITRPKVRREDGTEWPWNCFSPWDSYRADVSIDVTKHHLPKTVTDKVAFRAVKFLRVLSDLYFKERYGCHAMMLETIAAVPGMVGGMLLHLKSLRKFQHSGGWIKALLEEAENERMHLMTMTELVKPSWHERLLVITAQGVFFNFFFVFYLLSPKAAHRFVGYLEEEAVISYTDHLNAIERGEVENVPAPAIAIDYWRLPKDATLKDVVTVIRADEAHHRDVNHFASDIHHQGKELKEAPAPVGYH</sequence>
<keyword evidence="17" id="KW-1015">Disulfide bond</keyword>
<dbReference type="AlphaFoldDB" id="I3SEI0"/>
<dbReference type="CDD" id="cd01053">
    <property type="entry name" value="AOX"/>
    <property type="match status" value="1"/>
</dbReference>
<dbReference type="Pfam" id="PF01786">
    <property type="entry name" value="AOX"/>
    <property type="match status" value="1"/>
</dbReference>
<dbReference type="GO" id="GO:0098803">
    <property type="term" value="C:respiratory chain complex"/>
    <property type="evidence" value="ECO:0007669"/>
    <property type="project" value="UniProtKB-UniRule"/>
</dbReference>
<evidence type="ECO:0000256" key="1">
    <source>
        <dbReference type="ARBA" id="ARBA00001192"/>
    </source>
</evidence>
<keyword evidence="5" id="KW-0813">Transport</keyword>
<dbReference type="GO" id="GO:0010230">
    <property type="term" value="P:alternative respiration"/>
    <property type="evidence" value="ECO:0007669"/>
    <property type="project" value="TreeGrafter"/>
</dbReference>
<dbReference type="GO" id="GO:0009916">
    <property type="term" value="F:alternative oxidase activity"/>
    <property type="evidence" value="ECO:0007669"/>
    <property type="project" value="UniProtKB-UniRule"/>
</dbReference>
<accession>I3SEI0</accession>
<dbReference type="OrthoDB" id="16906at2759"/>
<dbReference type="InterPro" id="IPR038659">
    <property type="entry name" value="AOX_sf"/>
</dbReference>
<evidence type="ECO:0000256" key="6">
    <source>
        <dbReference type="ARBA" id="ARBA00022660"/>
    </source>
</evidence>
<comment type="similarity">
    <text evidence="3 18">Belongs to the alternative oxidase family.</text>
</comment>
<dbReference type="EC" id="1.10.3.11" evidence="18"/>
<evidence type="ECO:0000256" key="8">
    <source>
        <dbReference type="ARBA" id="ARBA00022723"/>
    </source>
</evidence>
<evidence type="ECO:0000256" key="9">
    <source>
        <dbReference type="ARBA" id="ARBA00022792"/>
    </source>
</evidence>
<feature type="region of interest" description="Disordered" evidence="19">
    <location>
        <begin position="41"/>
        <end position="60"/>
    </location>
</feature>
<keyword evidence="12 20" id="KW-1133">Transmembrane helix</keyword>
<feature type="compositionally biased region" description="Basic and acidic residues" evidence="19">
    <location>
        <begin position="41"/>
        <end position="55"/>
    </location>
</feature>
<evidence type="ECO:0000256" key="3">
    <source>
        <dbReference type="ARBA" id="ARBA00008388"/>
    </source>
</evidence>
<keyword evidence="9" id="KW-0999">Mitochondrion inner membrane</keyword>
<evidence type="ECO:0000256" key="12">
    <source>
        <dbReference type="ARBA" id="ARBA00022989"/>
    </source>
</evidence>
<evidence type="ECO:0000256" key="20">
    <source>
        <dbReference type="SAM" id="Phobius"/>
    </source>
</evidence>
<keyword evidence="10" id="KW-0809">Transit peptide</keyword>
<feature type="transmembrane region" description="Helical" evidence="20">
    <location>
        <begin position="201"/>
        <end position="220"/>
    </location>
</feature>
<keyword evidence="15" id="KW-0496">Mitochondrion</keyword>
<dbReference type="InterPro" id="IPR002680">
    <property type="entry name" value="AOX"/>
</dbReference>
<evidence type="ECO:0000256" key="4">
    <source>
        <dbReference type="ARBA" id="ARBA00011748"/>
    </source>
</evidence>
<dbReference type="Gene3D" id="1.20.1260.140">
    <property type="entry name" value="Alternative oxidase"/>
    <property type="match status" value="1"/>
</dbReference>
<evidence type="ECO:0000313" key="21">
    <source>
        <dbReference type="EMBL" id="AFK38672.1"/>
    </source>
</evidence>
<protein>
    <recommendedName>
        <fullName evidence="18">Ubiquinol oxidase</fullName>
        <ecNumber evidence="18">1.10.3.11</ecNumber>
    </recommendedName>
</protein>
<evidence type="ECO:0000256" key="19">
    <source>
        <dbReference type="SAM" id="MobiDB-lite"/>
    </source>
</evidence>
<keyword evidence="16 18" id="KW-0472">Membrane</keyword>
<reference evidence="21" key="1">
    <citation type="submission" date="2012-05" db="EMBL/GenBank/DDBJ databases">
        <authorList>
            <person name="Krishnakumar V."/>
            <person name="Cheung F."/>
            <person name="Xiao Y."/>
            <person name="Chan A."/>
            <person name="Moskal W.A."/>
            <person name="Town C.D."/>
        </authorList>
    </citation>
    <scope>NUCLEOTIDE SEQUENCE</scope>
</reference>
<dbReference type="OMA" id="SYWGITR"/>
<dbReference type="FunFam" id="1.20.1260.140:FF:000001">
    <property type="entry name" value="Ubiquinol oxidase"/>
    <property type="match status" value="1"/>
</dbReference>
<comment type="subcellular location">
    <subcellularLocation>
        <location evidence="2">Mitochondrion inner membrane</location>
        <topology evidence="2">Multi-pass membrane protein</topology>
    </subcellularLocation>
</comment>
<dbReference type="KEGG" id="lja:130714160"/>
<evidence type="ECO:0000256" key="10">
    <source>
        <dbReference type="ARBA" id="ARBA00022946"/>
    </source>
</evidence>
<dbReference type="PANTHER" id="PTHR31803:SF20">
    <property type="entry name" value="ALTERNATIVE OXIDASE 3, MITOCHONDRIAL"/>
    <property type="match status" value="1"/>
</dbReference>
<proteinExistence type="evidence at transcript level"/>
<dbReference type="RefSeq" id="XP_057420037.1">
    <property type="nucleotide sequence ID" value="XM_057564054.1"/>
</dbReference>
<keyword evidence="11 18" id="KW-0249">Electron transport</keyword>
<evidence type="ECO:0000256" key="2">
    <source>
        <dbReference type="ARBA" id="ARBA00004448"/>
    </source>
</evidence>
<keyword evidence="8 18" id="KW-0479">Metal-binding</keyword>
<dbReference type="PANTHER" id="PTHR31803">
    <property type="entry name" value="ALTERNATIVE OXIDASE"/>
    <property type="match status" value="1"/>
</dbReference>
<dbReference type="GO" id="GO:0046872">
    <property type="term" value="F:metal ion binding"/>
    <property type="evidence" value="ECO:0007669"/>
    <property type="project" value="UniProtKB-UniRule"/>
</dbReference>
<comment type="catalytic activity">
    <reaction evidence="1 18">
        <text>2 a ubiquinol + O2 = 2 a ubiquinone + 2 H2O</text>
        <dbReference type="Rhea" id="RHEA:30255"/>
        <dbReference type="Rhea" id="RHEA-COMP:9565"/>
        <dbReference type="Rhea" id="RHEA-COMP:9566"/>
        <dbReference type="ChEBI" id="CHEBI:15377"/>
        <dbReference type="ChEBI" id="CHEBI:15379"/>
        <dbReference type="ChEBI" id="CHEBI:16389"/>
        <dbReference type="ChEBI" id="CHEBI:17976"/>
        <dbReference type="EC" id="1.10.3.11"/>
    </reaction>
</comment>
<keyword evidence="13 18" id="KW-0560">Oxidoreductase</keyword>
<comment type="cofactor">
    <cofactor evidence="18">
        <name>Fe cation</name>
        <dbReference type="ChEBI" id="CHEBI:24875"/>
    </cofactor>
    <text evidence="18">Binds 2 iron ions per subunit.</text>
</comment>
<evidence type="ECO:0000256" key="18">
    <source>
        <dbReference type="RuleBase" id="RU003779"/>
    </source>
</evidence>
<keyword evidence="7 18" id="KW-0812">Transmembrane</keyword>